<name>A0A068NQ46_FIMGI</name>
<sequence>MFIAWIAGLCLTSTVHAAQKPPPDPTFAEVTTREFDRWDANHNGILESSEIWKAFEDPANKDVAGAALAAIAYWYYTAPWLPDHPKSFFQNYRPQKFPPLPKDTPPAEAARIRRERAMAGPTLQWEYTAALWRLRHAPTFLFSPEGPKLSDVHEGWGYCWFISHVGAVVHRDPYEIKQMIHETDKGYHVTFPDDVTVDLPPLTDAQRGIYDVKVDNGLWVRVLRMAFFRRPPVTLRGPKGNLYPHVAKAMEGLTGFAMKAVPLVNDYAKVVPTENLDRLATDVRRQLTQTLAAKKLVIVDSGLVPLPFGMTGNHSYAAFNFDPENDTVTLWNPWGDTSRPRAVPGRDPDYPRTGGVFTVPLKVMVRSFKVMYFELNDLYRR</sequence>
<reference evidence="2 3" key="1">
    <citation type="journal article" date="2014" name="PLoS ONE">
        <title>The first complete genome sequence of the class fimbriimonadia in the phylum armatimonadetes.</title>
        <authorList>
            <person name="Hu Z.Y."/>
            <person name="Wang Y.Z."/>
            <person name="Im W.T."/>
            <person name="Wang S.Y."/>
            <person name="Zhao G.P."/>
            <person name="Zheng H.J."/>
            <person name="Quan Z.X."/>
        </authorList>
    </citation>
    <scope>NUCLEOTIDE SEQUENCE [LARGE SCALE GENOMIC DNA]</scope>
    <source>
        <strain evidence="2">Gsoil 348</strain>
    </source>
</reference>
<accession>A0A068NQ46</accession>
<keyword evidence="1" id="KW-0732">Signal</keyword>
<protein>
    <recommendedName>
        <fullName evidence="4">EF-hand domain-containing protein</fullName>
    </recommendedName>
</protein>
<keyword evidence="3" id="KW-1185">Reference proteome</keyword>
<evidence type="ECO:0008006" key="4">
    <source>
        <dbReference type="Google" id="ProtNLM"/>
    </source>
</evidence>
<dbReference type="Proteomes" id="UP000027982">
    <property type="component" value="Chromosome"/>
</dbReference>
<dbReference type="PROSITE" id="PS00018">
    <property type="entry name" value="EF_HAND_1"/>
    <property type="match status" value="1"/>
</dbReference>
<feature type="signal peptide" evidence="1">
    <location>
        <begin position="1"/>
        <end position="17"/>
    </location>
</feature>
<evidence type="ECO:0000313" key="3">
    <source>
        <dbReference type="Proteomes" id="UP000027982"/>
    </source>
</evidence>
<dbReference type="InterPro" id="IPR038765">
    <property type="entry name" value="Papain-like_cys_pep_sf"/>
</dbReference>
<dbReference type="AlphaFoldDB" id="A0A068NQ46"/>
<dbReference type="OrthoDB" id="184467at2"/>
<dbReference type="STRING" id="661478.OP10G_1512"/>
<dbReference type="EMBL" id="CP007139">
    <property type="protein sequence ID" value="AIE84880.1"/>
    <property type="molecule type" value="Genomic_DNA"/>
</dbReference>
<proteinExistence type="predicted"/>
<gene>
    <name evidence="2" type="ORF">OP10G_1512</name>
</gene>
<organism evidence="2 3">
    <name type="scientific">Fimbriimonas ginsengisoli Gsoil 348</name>
    <dbReference type="NCBI Taxonomy" id="661478"/>
    <lineage>
        <taxon>Bacteria</taxon>
        <taxon>Bacillati</taxon>
        <taxon>Armatimonadota</taxon>
        <taxon>Fimbriimonadia</taxon>
        <taxon>Fimbriimonadales</taxon>
        <taxon>Fimbriimonadaceae</taxon>
        <taxon>Fimbriimonas</taxon>
    </lineage>
</organism>
<evidence type="ECO:0000256" key="1">
    <source>
        <dbReference type="SAM" id="SignalP"/>
    </source>
</evidence>
<dbReference type="SUPFAM" id="SSF54001">
    <property type="entry name" value="Cysteine proteinases"/>
    <property type="match status" value="1"/>
</dbReference>
<dbReference type="HOGENOM" id="CLU_758118_0_0_0"/>
<feature type="chain" id="PRO_5001653828" description="EF-hand domain-containing protein" evidence="1">
    <location>
        <begin position="18"/>
        <end position="381"/>
    </location>
</feature>
<evidence type="ECO:0000313" key="2">
    <source>
        <dbReference type="EMBL" id="AIE84880.1"/>
    </source>
</evidence>
<dbReference type="InterPro" id="IPR018247">
    <property type="entry name" value="EF_Hand_1_Ca_BS"/>
</dbReference>
<dbReference type="KEGG" id="fgi:OP10G_1512"/>
<dbReference type="RefSeq" id="WP_025226510.1">
    <property type="nucleotide sequence ID" value="NZ_CP007139.1"/>
</dbReference>